<dbReference type="EMBL" id="CP031778">
    <property type="protein sequence ID" value="QDZ76626.1"/>
    <property type="molecule type" value="Genomic_DNA"/>
</dbReference>
<proteinExistence type="predicted"/>
<dbReference type="AlphaFoldDB" id="A0A9X7M0V4"/>
<evidence type="ECO:0008006" key="3">
    <source>
        <dbReference type="Google" id="ProtNLM"/>
    </source>
</evidence>
<dbReference type="SUPFAM" id="SSF47413">
    <property type="entry name" value="lambda repressor-like DNA-binding domains"/>
    <property type="match status" value="1"/>
</dbReference>
<dbReference type="InterPro" id="IPR010982">
    <property type="entry name" value="Lambda_DNA-bd_dom_sf"/>
</dbReference>
<evidence type="ECO:0000313" key="1">
    <source>
        <dbReference type="EMBL" id="QDZ76626.1"/>
    </source>
</evidence>
<dbReference type="InterPro" id="IPR047705">
    <property type="entry name" value="AimR-like"/>
</dbReference>
<accession>A0A9X7M0V4</accession>
<name>A0A9X7M0V4_BACCE</name>
<sequence length="391" mass="45766">MEKDIITRIDEYFHVNEMSQKDFAEIINMPETTFSNWLKKEQAISIYSLAKITATISPLNHDVQEQDIIHHLQKHTRESINLKIAFLLAHLNGYTAVIDYIIDVCKNKTEMELQKCANIFQLYRDRLSGAEKLCDIFVKIEKVSPFDNKKHYHIALFCDILSMLILTDLGKFDLIQPYQKRVQTNLSRVKVKNIKQLYNFWIDSILGYGLLRKDDIFSFKEIYVGLGEFQDLSLFPVMKCILDSRWGESQLIDNPKYAIRELENSCERLLIMGETTKYQTVLNTLNFLRVVMWIDIRKIRVEDLHPAEYALYLIFLGELDMANQVLDRLELKNGGLSPIQGVYRGMAKQNGSIIEGYIDLMKSKNDFYYVRVIKKVLDIYQKHNGMEFVNN</sequence>
<dbReference type="Gene3D" id="1.10.260.40">
    <property type="entry name" value="lambda repressor-like DNA-binding domains"/>
    <property type="match status" value="1"/>
</dbReference>
<organism evidence="1 2">
    <name type="scientific">Bacillus cereus</name>
    <dbReference type="NCBI Taxonomy" id="1396"/>
    <lineage>
        <taxon>Bacteria</taxon>
        <taxon>Bacillati</taxon>
        <taxon>Bacillota</taxon>
        <taxon>Bacilli</taxon>
        <taxon>Bacillales</taxon>
        <taxon>Bacillaceae</taxon>
        <taxon>Bacillus</taxon>
        <taxon>Bacillus cereus group</taxon>
    </lineage>
</organism>
<dbReference type="Proteomes" id="UP000321735">
    <property type="component" value="Chromosome"/>
</dbReference>
<gene>
    <name evidence="1" type="ORF">D0437_27685</name>
</gene>
<dbReference type="RefSeq" id="WP_208742631.1">
    <property type="nucleotide sequence ID" value="NZ_CP031778.1"/>
</dbReference>
<reference evidence="1 2" key="1">
    <citation type="journal article" date="2019" name="Ecotoxicol. Environ. Saf.">
        <title>Microbial characterization of heavy metal resistant bacterial strains isolated from an electroplating wastewater treatment plant.</title>
        <authorList>
            <person name="Cai X."/>
            <person name="Zheng X."/>
            <person name="Zhang D."/>
            <person name="Iqbal W."/>
            <person name="Liu C."/>
            <person name="Yang B."/>
            <person name="Zhao X."/>
            <person name="Lu X."/>
            <person name="Mao Y."/>
        </authorList>
    </citation>
    <scope>NUCLEOTIDE SEQUENCE [LARGE SCALE GENOMIC DNA]</scope>
    <source>
        <strain evidence="1 2">Co1-1</strain>
    </source>
</reference>
<evidence type="ECO:0000313" key="2">
    <source>
        <dbReference type="Proteomes" id="UP000321735"/>
    </source>
</evidence>
<dbReference type="GO" id="GO:0003677">
    <property type="term" value="F:DNA binding"/>
    <property type="evidence" value="ECO:0007669"/>
    <property type="project" value="InterPro"/>
</dbReference>
<dbReference type="NCBIfam" id="NF038310">
    <property type="entry name" value="lysogeny_AimR"/>
    <property type="match status" value="1"/>
</dbReference>
<protein>
    <recommendedName>
        <fullName evidence="3">Transcriptional regulator</fullName>
    </recommendedName>
</protein>
<dbReference type="Pfam" id="PF22871">
    <property type="entry name" value="AimR"/>
    <property type="match status" value="1"/>
</dbReference>